<feature type="compositionally biased region" description="Polar residues" evidence="1">
    <location>
        <begin position="35"/>
        <end position="46"/>
    </location>
</feature>
<feature type="transmembrane region" description="Helical" evidence="2">
    <location>
        <begin position="70"/>
        <end position="91"/>
    </location>
</feature>
<evidence type="ECO:0000256" key="2">
    <source>
        <dbReference type="SAM" id="Phobius"/>
    </source>
</evidence>
<dbReference type="CDD" id="cd00688">
    <property type="entry name" value="ISOPREN_C2_like"/>
    <property type="match status" value="1"/>
</dbReference>
<sequence length="549" mass="59531">MGKSNSSSNLPPAEVNVALVDPPTKAKQDPAGKTSPRQAKQESQAQADPADDEPLDDTRGFVGNMLNNSAGWMISVIVHMIVIIILALSVIRMPESLDSLLSASNSEEISDEVVDVPEVDFNDVNVEIEPEDLDFQPDTDVIEEQVSFSPFSEQMEAAAPVDLADFGLTSAPDAMTANVNAFAGNALEGRGHASRAALVRAKGGNGASEEAVEAALKWLATHQNRDGTWHLDHRGGGDCNGQCGDPGEIENSLKSATALALLPFLGAGQTRYEGKYKAVVGRGLDALVRLGEKPRRGAGVSWTDGGTMYAHGLSSIAICEAYGMTGESQLALPAQAAIDYIVSAQNPNDGGWRYSFQQAGDTSVVGWQIMALKSAHLAHLNVPHSTVEGASRFLDFAQMDGSYGAAYAYTTDAKQTYRASTSAVGLLCRMYLGWKKDHQAIIEGTDRIAKIGPSKNDFYYNYYAAQLIFQYTNGTGPMWREWNTKLRDYLVETQEKEGHLKGSWHVNHGHDTQKGGRLYCTAMACMTLEVYYRHMPIYQTDAVDSEFPE</sequence>
<dbReference type="AlphaFoldDB" id="A0A9X2JGR1"/>
<feature type="region of interest" description="Disordered" evidence="1">
    <location>
        <begin position="1"/>
        <end position="56"/>
    </location>
</feature>
<keyword evidence="2" id="KW-1133">Transmembrane helix</keyword>
<keyword evidence="2" id="KW-0812">Transmembrane</keyword>
<reference evidence="3" key="1">
    <citation type="submission" date="2022-06" db="EMBL/GenBank/DDBJ databases">
        <title>Aeoliella straminimaris, a novel planctomycete from sediments.</title>
        <authorList>
            <person name="Vitorino I.R."/>
            <person name="Lage O.M."/>
        </authorList>
    </citation>
    <scope>NUCLEOTIDE SEQUENCE</scope>
    <source>
        <strain evidence="3">ICT_H6.2</strain>
    </source>
</reference>
<dbReference type="Proteomes" id="UP001155241">
    <property type="component" value="Unassembled WGS sequence"/>
</dbReference>
<gene>
    <name evidence="3" type="ORF">NG895_13965</name>
</gene>
<evidence type="ECO:0000313" key="3">
    <source>
        <dbReference type="EMBL" id="MCO6045011.1"/>
    </source>
</evidence>
<dbReference type="RefSeq" id="WP_252853124.1">
    <property type="nucleotide sequence ID" value="NZ_JAMXLR010000051.1"/>
</dbReference>
<comment type="caution">
    <text evidence="3">The sequence shown here is derived from an EMBL/GenBank/DDBJ whole genome shotgun (WGS) entry which is preliminary data.</text>
</comment>
<evidence type="ECO:0000313" key="4">
    <source>
        <dbReference type="Proteomes" id="UP001155241"/>
    </source>
</evidence>
<dbReference type="EMBL" id="JAMXLR010000051">
    <property type="protein sequence ID" value="MCO6045011.1"/>
    <property type="molecule type" value="Genomic_DNA"/>
</dbReference>
<keyword evidence="2" id="KW-0472">Membrane</keyword>
<organism evidence="3 4">
    <name type="scientific">Aeoliella straminimaris</name>
    <dbReference type="NCBI Taxonomy" id="2954799"/>
    <lineage>
        <taxon>Bacteria</taxon>
        <taxon>Pseudomonadati</taxon>
        <taxon>Planctomycetota</taxon>
        <taxon>Planctomycetia</taxon>
        <taxon>Pirellulales</taxon>
        <taxon>Lacipirellulaceae</taxon>
        <taxon>Aeoliella</taxon>
    </lineage>
</organism>
<dbReference type="InterPro" id="IPR008930">
    <property type="entry name" value="Terpenoid_cyclase/PrenylTrfase"/>
</dbReference>
<evidence type="ECO:0000256" key="1">
    <source>
        <dbReference type="SAM" id="MobiDB-lite"/>
    </source>
</evidence>
<dbReference type="Gene3D" id="1.50.10.20">
    <property type="match status" value="2"/>
</dbReference>
<proteinExistence type="predicted"/>
<protein>
    <submittedName>
        <fullName evidence="3">Terpene cyclase/mutase family protein</fullName>
    </submittedName>
</protein>
<dbReference type="SUPFAM" id="SSF48239">
    <property type="entry name" value="Terpenoid cyclases/Protein prenyltransferases"/>
    <property type="match status" value="1"/>
</dbReference>
<keyword evidence="4" id="KW-1185">Reference proteome</keyword>
<name>A0A9X2JGR1_9BACT</name>
<feature type="compositionally biased region" description="Polar residues" evidence="1">
    <location>
        <begin position="1"/>
        <end position="10"/>
    </location>
</feature>
<accession>A0A9X2JGR1</accession>